<feature type="compositionally biased region" description="Low complexity" evidence="1">
    <location>
        <begin position="433"/>
        <end position="447"/>
    </location>
</feature>
<feature type="region of interest" description="Disordered" evidence="1">
    <location>
        <begin position="116"/>
        <end position="470"/>
    </location>
</feature>
<name>A0A556VBM1_BAGYA</name>
<protein>
    <submittedName>
        <fullName evidence="2">Nance-Horan syndrome protein</fullName>
    </submittedName>
</protein>
<comment type="caution">
    <text evidence="2">The sequence shown here is derived from an EMBL/GenBank/DDBJ whole genome shotgun (WGS) entry which is preliminary data.</text>
</comment>
<evidence type="ECO:0000313" key="3">
    <source>
        <dbReference type="Proteomes" id="UP000319801"/>
    </source>
</evidence>
<dbReference type="EMBL" id="VCAZ01000215">
    <property type="protein sequence ID" value="TTI46070.1"/>
    <property type="molecule type" value="Genomic_DNA"/>
</dbReference>
<dbReference type="InterPro" id="IPR024845">
    <property type="entry name" value="NHS-like"/>
</dbReference>
<feature type="compositionally biased region" description="Low complexity" evidence="1">
    <location>
        <begin position="301"/>
        <end position="320"/>
    </location>
</feature>
<feature type="compositionally biased region" description="Polar residues" evidence="1">
    <location>
        <begin position="321"/>
        <end position="338"/>
    </location>
</feature>
<dbReference type="AlphaFoldDB" id="A0A556VBM1"/>
<accession>A0A556VBM1</accession>
<dbReference type="PANTHER" id="PTHR23039">
    <property type="entry name" value="NANCE-HORAN SYNDROME PROTEIN"/>
    <property type="match status" value="1"/>
</dbReference>
<feature type="compositionally biased region" description="Polar residues" evidence="1">
    <location>
        <begin position="193"/>
        <end position="224"/>
    </location>
</feature>
<sequence>MATIESVEPVNTSTLEVTPMMLHSVQLRSVKIPGEEIYNLPCTDAATRPKIPSQPNETKKPPLYQPLTSESLSEDNCEVVSNFKDEPEFGDLPKISFTKNRFDRIALTPFWSKSTFSKTEQMSQDDSKTKISESSNVPASPEELSPQSSMETENDQEVILKSGEKNPNTKSPPGDDGRLSSRSEKQVPDLILHSSSEIDTIINTANHVDNSVSSCGPTRSASQETMREASSPDTEDYISKESTPSDPLVSPLTDESTTEDDSVFLSPNKARTTEDLFAMIHRSKRKVLGRKDSKGDSVAQSSSNASPATSPSTPVTPTSSQRATSQIYRSVRKSNTSSEEFKQLLLKRGSRSDSSFRISATEILKSPTASRTFSDGLSEGTKHPDGFPSPVQSHSPEKTEVLHSPYPKANTEGFSTKVFSSSRQGRSRLPPASNSSRYSTRSRLYTTPMQAISEGEAENSDGSPHDDRSS</sequence>
<dbReference type="Pfam" id="PF15273">
    <property type="entry name" value="NHS"/>
    <property type="match status" value="1"/>
</dbReference>
<keyword evidence="3" id="KW-1185">Reference proteome</keyword>
<dbReference type="Proteomes" id="UP000319801">
    <property type="component" value="Unassembled WGS sequence"/>
</dbReference>
<reference evidence="2 3" key="1">
    <citation type="journal article" date="2019" name="Genome Biol. Evol.">
        <title>Whole-Genome Sequencing of the Giant Devil Catfish, Bagarius yarrelli.</title>
        <authorList>
            <person name="Jiang W."/>
            <person name="Lv Y."/>
            <person name="Cheng L."/>
            <person name="Yang K."/>
            <person name="Chao B."/>
            <person name="Wang X."/>
            <person name="Li Y."/>
            <person name="Pan X."/>
            <person name="You X."/>
            <person name="Zhang Y."/>
            <person name="Yang J."/>
            <person name="Li J."/>
            <person name="Zhang X."/>
            <person name="Liu S."/>
            <person name="Sun C."/>
            <person name="Yang J."/>
            <person name="Shi Q."/>
        </authorList>
    </citation>
    <scope>NUCLEOTIDE SEQUENCE [LARGE SCALE GENOMIC DNA]</scope>
    <source>
        <strain evidence="2">JWS20170419001</strain>
        <tissue evidence="2">Muscle</tissue>
    </source>
</reference>
<feature type="compositionally biased region" description="Basic and acidic residues" evidence="1">
    <location>
        <begin position="173"/>
        <end position="187"/>
    </location>
</feature>
<organism evidence="2 3">
    <name type="scientific">Bagarius yarrelli</name>
    <name type="common">Goonch</name>
    <name type="synonym">Bagrus yarrelli</name>
    <dbReference type="NCBI Taxonomy" id="175774"/>
    <lineage>
        <taxon>Eukaryota</taxon>
        <taxon>Metazoa</taxon>
        <taxon>Chordata</taxon>
        <taxon>Craniata</taxon>
        <taxon>Vertebrata</taxon>
        <taxon>Euteleostomi</taxon>
        <taxon>Actinopterygii</taxon>
        <taxon>Neopterygii</taxon>
        <taxon>Teleostei</taxon>
        <taxon>Ostariophysi</taxon>
        <taxon>Siluriformes</taxon>
        <taxon>Sisoridae</taxon>
        <taxon>Sisorinae</taxon>
        <taxon>Bagarius</taxon>
    </lineage>
</organism>
<dbReference type="GO" id="GO:0002088">
    <property type="term" value="P:lens development in camera-type eye"/>
    <property type="evidence" value="ECO:0007669"/>
    <property type="project" value="TreeGrafter"/>
</dbReference>
<feature type="compositionally biased region" description="Polar residues" evidence="1">
    <location>
        <begin position="412"/>
        <end position="424"/>
    </location>
</feature>
<feature type="region of interest" description="Disordered" evidence="1">
    <location>
        <begin position="45"/>
        <end position="74"/>
    </location>
</feature>
<dbReference type="OrthoDB" id="8959783at2759"/>
<evidence type="ECO:0000313" key="2">
    <source>
        <dbReference type="EMBL" id="TTI46070.1"/>
    </source>
</evidence>
<evidence type="ECO:0000256" key="1">
    <source>
        <dbReference type="SAM" id="MobiDB-lite"/>
    </source>
</evidence>
<dbReference type="PANTHER" id="PTHR23039:SF5">
    <property type="entry name" value="ACTIN REMODELING REGULATOR NHS"/>
    <property type="match status" value="1"/>
</dbReference>
<dbReference type="GO" id="GO:0030154">
    <property type="term" value="P:cell differentiation"/>
    <property type="evidence" value="ECO:0007669"/>
    <property type="project" value="TreeGrafter"/>
</dbReference>
<gene>
    <name evidence="2" type="ORF">Baya_15434</name>
</gene>
<proteinExistence type="predicted"/>